<evidence type="ECO:0000259" key="1">
    <source>
        <dbReference type="Pfam" id="PF05050"/>
    </source>
</evidence>
<dbReference type="AlphaFoldDB" id="A0A1C3E622"/>
<dbReference type="Gene3D" id="3.40.50.150">
    <property type="entry name" value="Vaccinia Virus protein VP39"/>
    <property type="match status" value="1"/>
</dbReference>
<keyword evidence="3" id="KW-1185">Reference proteome</keyword>
<accession>A0A1C3E622</accession>
<dbReference type="InterPro" id="IPR006342">
    <property type="entry name" value="FkbM_mtfrase"/>
</dbReference>
<comment type="caution">
    <text evidence="2">The sequence shown here is derived from an EMBL/GenBank/DDBJ whole genome shotgun (WGS) entry which is preliminary data.</text>
</comment>
<reference evidence="2 3" key="1">
    <citation type="submission" date="2016-05" db="EMBL/GenBank/DDBJ databases">
        <title>Genomic and physiological characterization of Planctopirus sp. isolated from fresh water lake.</title>
        <authorList>
            <person name="Subhash Y."/>
            <person name="Ramana C."/>
        </authorList>
    </citation>
    <scope>NUCLEOTIDE SEQUENCE [LARGE SCALE GENOMIC DNA]</scope>
    <source>
        <strain evidence="2 3">JC280</strain>
    </source>
</reference>
<sequence>MSAKARMFLKRLFDWCGLKIRRTDNEQFFDFEALLWHRMHRSKPFRFIQIGACDGKRFDPIHDFIKANSSAVEGVVVEPLPDLYAALCRTYAACQGIQPINCAIHNSAATMLLHRVRSSSLGTLPEWAIGISSFDRSHLHRLGVPDSAIEEVPVPCQTLARLIEITGFSSVELLQIDTEGYDAEIILSIDFSSFCPTVIRFEHSRNSQGMPDETYHQVIDHLHAGGYEVIPVESDAIAFQRSILETSSPPGNLRV</sequence>
<evidence type="ECO:0000313" key="2">
    <source>
        <dbReference type="EMBL" id="ODA28599.1"/>
    </source>
</evidence>
<name>A0A1C3E622_9PLAN</name>
<dbReference type="InterPro" id="IPR052514">
    <property type="entry name" value="SAM-dependent_MTase"/>
</dbReference>
<organism evidence="2 3">
    <name type="scientific">Planctopirus hydrillae</name>
    <dbReference type="NCBI Taxonomy" id="1841610"/>
    <lineage>
        <taxon>Bacteria</taxon>
        <taxon>Pseudomonadati</taxon>
        <taxon>Planctomycetota</taxon>
        <taxon>Planctomycetia</taxon>
        <taxon>Planctomycetales</taxon>
        <taxon>Planctomycetaceae</taxon>
        <taxon>Planctopirus</taxon>
    </lineage>
</organism>
<dbReference type="PANTHER" id="PTHR34203:SF13">
    <property type="entry name" value="EXPRESSED PROTEIN"/>
    <property type="match status" value="1"/>
</dbReference>
<dbReference type="RefSeq" id="WP_068851988.1">
    <property type="nucleotide sequence ID" value="NZ_LYDR01000152.1"/>
</dbReference>
<dbReference type="Proteomes" id="UP000094828">
    <property type="component" value="Unassembled WGS sequence"/>
</dbReference>
<dbReference type="PANTHER" id="PTHR34203">
    <property type="entry name" value="METHYLTRANSFERASE, FKBM FAMILY PROTEIN"/>
    <property type="match status" value="1"/>
</dbReference>
<dbReference type="InterPro" id="IPR029063">
    <property type="entry name" value="SAM-dependent_MTases_sf"/>
</dbReference>
<dbReference type="SUPFAM" id="SSF53335">
    <property type="entry name" value="S-adenosyl-L-methionine-dependent methyltransferases"/>
    <property type="match status" value="1"/>
</dbReference>
<proteinExistence type="predicted"/>
<evidence type="ECO:0000313" key="3">
    <source>
        <dbReference type="Proteomes" id="UP000094828"/>
    </source>
</evidence>
<dbReference type="Pfam" id="PF05050">
    <property type="entry name" value="Methyltransf_21"/>
    <property type="match status" value="1"/>
</dbReference>
<gene>
    <name evidence="2" type="ORF">A6X21_12995</name>
</gene>
<dbReference type="NCBIfam" id="TIGR01444">
    <property type="entry name" value="fkbM_fam"/>
    <property type="match status" value="1"/>
</dbReference>
<protein>
    <recommendedName>
        <fullName evidence="1">Methyltransferase FkbM domain-containing protein</fullName>
    </recommendedName>
</protein>
<dbReference type="STRING" id="1841610.A6X21_12995"/>
<dbReference type="EMBL" id="LYDR01000152">
    <property type="protein sequence ID" value="ODA28599.1"/>
    <property type="molecule type" value="Genomic_DNA"/>
</dbReference>
<feature type="domain" description="Methyltransferase FkbM" evidence="1">
    <location>
        <begin position="49"/>
        <end position="228"/>
    </location>
</feature>
<dbReference type="OrthoDB" id="269823at2"/>